<keyword evidence="3" id="KW-0597">Phosphoprotein</keyword>
<dbReference type="PANTHER" id="PTHR43065">
    <property type="entry name" value="SENSOR HISTIDINE KINASE"/>
    <property type="match status" value="1"/>
</dbReference>
<feature type="transmembrane region" description="Helical" evidence="9">
    <location>
        <begin position="38"/>
        <end position="57"/>
    </location>
</feature>
<evidence type="ECO:0000256" key="1">
    <source>
        <dbReference type="ARBA" id="ARBA00000085"/>
    </source>
</evidence>
<dbReference type="PROSITE" id="PS50109">
    <property type="entry name" value="HIS_KIN"/>
    <property type="match status" value="1"/>
</dbReference>
<dbReference type="CDD" id="cd00082">
    <property type="entry name" value="HisKA"/>
    <property type="match status" value="1"/>
</dbReference>
<dbReference type="InterPro" id="IPR005467">
    <property type="entry name" value="His_kinase_dom"/>
</dbReference>
<protein>
    <recommendedName>
        <fullName evidence="2">histidine kinase</fullName>
        <ecNumber evidence="2">2.7.13.3</ecNumber>
    </recommendedName>
</protein>
<keyword evidence="7 11" id="KW-0067">ATP-binding</keyword>
<comment type="catalytic activity">
    <reaction evidence="1">
        <text>ATP + protein L-histidine = ADP + protein N-phospho-L-histidine.</text>
        <dbReference type="EC" id="2.7.13.3"/>
    </reaction>
</comment>
<dbReference type="SUPFAM" id="SSF47384">
    <property type="entry name" value="Homodimeric domain of signal transducing histidine kinase"/>
    <property type="match status" value="1"/>
</dbReference>
<dbReference type="SUPFAM" id="SSF55874">
    <property type="entry name" value="ATPase domain of HSP90 chaperone/DNA topoisomerase II/histidine kinase"/>
    <property type="match status" value="1"/>
</dbReference>
<accession>A0ABT5VJS3</accession>
<evidence type="ECO:0000313" key="11">
    <source>
        <dbReference type="EMBL" id="MDE5415699.1"/>
    </source>
</evidence>
<dbReference type="Pfam" id="PF02518">
    <property type="entry name" value="HATPase_c"/>
    <property type="match status" value="1"/>
</dbReference>
<dbReference type="InterPro" id="IPR004358">
    <property type="entry name" value="Sig_transdc_His_kin-like_C"/>
</dbReference>
<dbReference type="EC" id="2.7.13.3" evidence="2"/>
<evidence type="ECO:0000256" key="9">
    <source>
        <dbReference type="SAM" id="Phobius"/>
    </source>
</evidence>
<evidence type="ECO:0000256" key="8">
    <source>
        <dbReference type="ARBA" id="ARBA00023012"/>
    </source>
</evidence>
<reference evidence="11" key="1">
    <citation type="submission" date="2024-05" db="EMBL/GenBank/DDBJ databases">
        <title>Alkalihalobacillus sp. strain MEB203 novel alkaliphilic bacterium from Lonar Lake, India.</title>
        <authorList>
            <person name="Joshi A."/>
            <person name="Thite S."/>
            <person name="Mengade P."/>
        </authorList>
    </citation>
    <scope>NUCLEOTIDE SEQUENCE</scope>
    <source>
        <strain evidence="11">MEB 203</strain>
    </source>
</reference>
<dbReference type="Gene3D" id="3.30.565.10">
    <property type="entry name" value="Histidine kinase-like ATPase, C-terminal domain"/>
    <property type="match status" value="1"/>
</dbReference>
<dbReference type="InterPro" id="IPR036097">
    <property type="entry name" value="HisK_dim/P_sf"/>
</dbReference>
<dbReference type="PRINTS" id="PR00344">
    <property type="entry name" value="BCTRLSENSOR"/>
</dbReference>
<evidence type="ECO:0000256" key="2">
    <source>
        <dbReference type="ARBA" id="ARBA00012438"/>
    </source>
</evidence>
<keyword evidence="12" id="KW-1185">Reference proteome</keyword>
<dbReference type="RefSeq" id="WP_275120300.1">
    <property type="nucleotide sequence ID" value="NZ_JAOTPO010000019.1"/>
</dbReference>
<dbReference type="SMART" id="SM00387">
    <property type="entry name" value="HATPase_c"/>
    <property type="match status" value="1"/>
</dbReference>
<proteinExistence type="predicted"/>
<keyword evidence="8" id="KW-0902">Two-component regulatory system</keyword>
<evidence type="ECO:0000259" key="10">
    <source>
        <dbReference type="PROSITE" id="PS50109"/>
    </source>
</evidence>
<keyword evidence="9" id="KW-0472">Membrane</keyword>
<evidence type="ECO:0000256" key="3">
    <source>
        <dbReference type="ARBA" id="ARBA00022553"/>
    </source>
</evidence>
<evidence type="ECO:0000256" key="4">
    <source>
        <dbReference type="ARBA" id="ARBA00022679"/>
    </source>
</evidence>
<comment type="caution">
    <text evidence="11">The sequence shown here is derived from an EMBL/GenBank/DDBJ whole genome shotgun (WGS) entry which is preliminary data.</text>
</comment>
<name>A0ABT5VJS3_9BACI</name>
<evidence type="ECO:0000256" key="5">
    <source>
        <dbReference type="ARBA" id="ARBA00022741"/>
    </source>
</evidence>
<feature type="transmembrane region" description="Helical" evidence="9">
    <location>
        <begin position="12"/>
        <end position="32"/>
    </location>
</feature>
<dbReference type="InterPro" id="IPR003594">
    <property type="entry name" value="HATPase_dom"/>
</dbReference>
<dbReference type="InterPro" id="IPR003661">
    <property type="entry name" value="HisK_dim/P_dom"/>
</dbReference>
<dbReference type="PANTHER" id="PTHR43065:SF46">
    <property type="entry name" value="C4-DICARBOXYLATE TRANSPORT SENSOR PROTEIN DCTB"/>
    <property type="match status" value="1"/>
</dbReference>
<dbReference type="InterPro" id="IPR036890">
    <property type="entry name" value="HATPase_C_sf"/>
</dbReference>
<keyword evidence="6" id="KW-0418">Kinase</keyword>
<dbReference type="Gene3D" id="1.10.287.130">
    <property type="match status" value="1"/>
</dbReference>
<keyword evidence="9" id="KW-0812">Transmembrane</keyword>
<sequence length="315" mass="35444">MFSNLHFQYSMMFTFFFDGLLIGSSFVFNVSTISLNSIYFKFIIIQATLLLVVLYVTTKLLKKRIYNTHNQSFFHKINRLHAISNLTAAVAHEIRNPLTSAKGFLQLLIAEKALPLKEQEYVQLILREITTVEEVVEKYIRITHPGQLCLTASSLDILLYEISMDLSGTSKSKNIDIVVSLRNNGTFQTDIEKLKCALSNIIMNGIEAMPNGGKITIDGDVSKQEVTIRICDEGIGMTESELDRIGAPFYSLKEKGTGLGLMLCYQLIHCLSGRIEVYSKKGVGSTFIIYLPIQKKELALNIYPVTLNHRTEGQN</sequence>
<gene>
    <name evidence="11" type="ORF">N7Z68_20330</name>
</gene>
<evidence type="ECO:0000313" key="12">
    <source>
        <dbReference type="Proteomes" id="UP001148125"/>
    </source>
</evidence>
<dbReference type="SMART" id="SM00388">
    <property type="entry name" value="HisKA"/>
    <property type="match status" value="1"/>
</dbReference>
<keyword evidence="5" id="KW-0547">Nucleotide-binding</keyword>
<dbReference type="Pfam" id="PF00512">
    <property type="entry name" value="HisKA"/>
    <property type="match status" value="1"/>
</dbReference>
<dbReference type="EMBL" id="JAOTPO010000019">
    <property type="protein sequence ID" value="MDE5415699.1"/>
    <property type="molecule type" value="Genomic_DNA"/>
</dbReference>
<evidence type="ECO:0000256" key="6">
    <source>
        <dbReference type="ARBA" id="ARBA00022777"/>
    </source>
</evidence>
<feature type="domain" description="Histidine kinase" evidence="10">
    <location>
        <begin position="89"/>
        <end position="295"/>
    </location>
</feature>
<keyword evidence="4" id="KW-0808">Transferase</keyword>
<evidence type="ECO:0000256" key="7">
    <source>
        <dbReference type="ARBA" id="ARBA00022840"/>
    </source>
</evidence>
<dbReference type="Proteomes" id="UP001148125">
    <property type="component" value="Unassembled WGS sequence"/>
</dbReference>
<organism evidence="11 12">
    <name type="scientific">Alkalihalobacterium chitinilyticum</name>
    <dbReference type="NCBI Taxonomy" id="2980103"/>
    <lineage>
        <taxon>Bacteria</taxon>
        <taxon>Bacillati</taxon>
        <taxon>Bacillota</taxon>
        <taxon>Bacilli</taxon>
        <taxon>Bacillales</taxon>
        <taxon>Bacillaceae</taxon>
        <taxon>Alkalihalobacterium</taxon>
    </lineage>
</organism>
<dbReference type="GO" id="GO:0005524">
    <property type="term" value="F:ATP binding"/>
    <property type="evidence" value="ECO:0007669"/>
    <property type="project" value="UniProtKB-KW"/>
</dbReference>
<keyword evidence="9" id="KW-1133">Transmembrane helix</keyword>